<comment type="caution">
    <text evidence="3">The sequence shown here is derived from an EMBL/GenBank/DDBJ whole genome shotgun (WGS) entry which is preliminary data.</text>
</comment>
<evidence type="ECO:0000256" key="1">
    <source>
        <dbReference type="SAM" id="MobiDB-lite"/>
    </source>
</evidence>
<proteinExistence type="predicted"/>
<feature type="region of interest" description="Disordered" evidence="1">
    <location>
        <begin position="62"/>
        <end position="104"/>
    </location>
</feature>
<reference evidence="3 4" key="1">
    <citation type="submission" date="2018-07" db="EMBL/GenBank/DDBJ databases">
        <title>Comparative genomes isolates from brazilian mangrove.</title>
        <authorList>
            <person name="De Araujo J.E."/>
            <person name="Taketani R.G."/>
            <person name="Silva M.C.P."/>
            <person name="Lourenco M.V."/>
            <person name="Oliveira V.M."/>
            <person name="Andreote F.D."/>
        </authorList>
    </citation>
    <scope>NUCLEOTIDE SEQUENCE [LARGE SCALE GENOMIC DNA]</scope>
    <source>
        <strain evidence="3 4">HEX PRIS-MGV</strain>
    </source>
</reference>
<organism evidence="3 4">
    <name type="scientific">Bremerella cremea</name>
    <dbReference type="NCBI Taxonomy" id="1031537"/>
    <lineage>
        <taxon>Bacteria</taxon>
        <taxon>Pseudomonadati</taxon>
        <taxon>Planctomycetota</taxon>
        <taxon>Planctomycetia</taxon>
        <taxon>Pirellulales</taxon>
        <taxon>Pirellulaceae</taxon>
        <taxon>Bremerella</taxon>
    </lineage>
</organism>
<accession>A0A368KT68</accession>
<evidence type="ECO:0000256" key="2">
    <source>
        <dbReference type="SAM" id="Phobius"/>
    </source>
</evidence>
<feature type="compositionally biased region" description="Polar residues" evidence="1">
    <location>
        <begin position="204"/>
        <end position="214"/>
    </location>
</feature>
<dbReference type="RefSeq" id="WP_114368203.1">
    <property type="nucleotide sequence ID" value="NZ_QPEX01000011.1"/>
</dbReference>
<dbReference type="OrthoDB" id="223771at2"/>
<feature type="transmembrane region" description="Helical" evidence="2">
    <location>
        <begin position="517"/>
        <end position="537"/>
    </location>
</feature>
<evidence type="ECO:0000313" key="4">
    <source>
        <dbReference type="Proteomes" id="UP000253562"/>
    </source>
</evidence>
<keyword evidence="2" id="KW-0472">Membrane</keyword>
<evidence type="ECO:0000313" key="3">
    <source>
        <dbReference type="EMBL" id="RCS52778.1"/>
    </source>
</evidence>
<feature type="compositionally biased region" description="Low complexity" evidence="1">
    <location>
        <begin position="72"/>
        <end position="90"/>
    </location>
</feature>
<name>A0A368KT68_9BACT</name>
<dbReference type="EMBL" id="QPEX01000011">
    <property type="protein sequence ID" value="RCS52778.1"/>
    <property type="molecule type" value="Genomic_DNA"/>
</dbReference>
<keyword evidence="2" id="KW-1133">Transmembrane helix</keyword>
<feature type="region of interest" description="Disordered" evidence="1">
    <location>
        <begin position="194"/>
        <end position="250"/>
    </location>
</feature>
<dbReference type="AlphaFoldDB" id="A0A368KT68"/>
<gene>
    <name evidence="3" type="ORF">DTL42_08050</name>
</gene>
<protein>
    <submittedName>
        <fullName evidence="3">Uncharacterized protein</fullName>
    </submittedName>
</protein>
<keyword evidence="2" id="KW-0812">Transmembrane</keyword>
<sequence>MAQGSSPTPYDDSRQQRIEAFVREAEAYLASRGGLDPSALPALAYQFGLNRDEFQEAMYQVYSSPPGAPRNVSSEKSSQASQQPSKPSVAEQPSARSNDDELFPPEVLAESAIASTIVEDTNSADETLLSSELNEAYELPGVRPQDLYQFVRQARLVLADEQGWNERSLARLNFLADQLLIPHAVRGELFRKLEDPNFTPSPPAEQTSPESLDASSVGDLLQPEETVPNAAQEEEEEEVRQIEERKKRHSPSRLYTHYLKKALEALPTKRVNQRREEKLIHEGTAKLGLSEVLARDLLLEVAENQGYVLLSEQQKSEQPGNEPAAEELLVDFQQRAAAIIAGQGGVNSLTRIMIAQVANDLGLSDEQRDAALASIQRQTEKNEVDARLQQRASSYREFVRVKLEAIAHGIVIASLAQKLVQIGVDMHGIGEELAWHTLREVLQEEDLRLVTVEQAKSHVSALVDDIMLEEQFLSIQNRQRLMAEGEQWGLTPGRCEQLIDQRVAEFTRKKHRTQRQVVLIFTAFFTLLVGGGFYVLYVDSKLPEGTPTLTNLTASNHSVDSTDPHATNIEPVPEVPQKPVWQRQPWWSEQLSLALLEIYQQEPSLQESLTATCTTDEKRRISAYRELIRQLVTTSIAHQAEAQQLAIRKAIVDLVRDEPSDDAVAAIAEELTTGISLPDANSAAAISPDQRLEKAYLSTLAAGQTALPAVRKDAFLDKIARQLGINYSGSIAPLELTINEIVGDQYRKLHALAKTDPNLAAAQHAAVSKAAKHYLRPDQITAKDSSLAPVILAQMTGDWKAYQPLVQAVIDSPNALEILPLLDVFSQSLKDRNIQQELAAMLSQRIGRGLDADDPVQSAALVRTELGLDTIAASDGEMQRMFSQRASVYSWDVPSDIPPNMLVNEVTTLGFLSVLGHAAEKGDMGQRIFQEMLTQGAPELEDDSNSGKTVSTAAKAALSKVEALIARLAQAKNPISRIDNYRELCVLAGDVNDVDYETASQLAQYILAPKPRAEQSQLQLGFRAFSHWTTFKLAMADQLPDARRAADDLQEIVSALLGETVPFNEVRTARIEFRNILLRHALDSLGNQSSSPDSLSAKVANDAASHLVDYYRRHAQLEGIANEQLSGLELPDAIADQLIELEQNRISDMALTDDETSQLQDITRQKIALDYLGNSPIASMAIRQRVWLKLLALRLGKERPQLKVPLEKLLEQLETQDATASNLLEQLRSGEMALVKFWELSGGAV</sequence>
<dbReference type="Proteomes" id="UP000253562">
    <property type="component" value="Unassembled WGS sequence"/>
</dbReference>